<comment type="pathway">
    <text evidence="1">Nucleotide-sugar biosynthesis; UDP-alpha-D-glucuronate biosynthesis; UDP-alpha-D-glucuronate from UDP-alpha-D-glucose: step 1/1.</text>
</comment>
<feature type="binding site" evidence="11">
    <location>
        <position position="86"/>
    </location>
    <ligand>
        <name>NAD(+)</name>
        <dbReference type="ChEBI" id="CHEBI:57540"/>
    </ligand>
</feature>
<evidence type="ECO:0000256" key="3">
    <source>
        <dbReference type="ARBA" id="ARBA00012954"/>
    </source>
</evidence>
<dbReference type="InterPro" id="IPR014027">
    <property type="entry name" value="UDP-Glc/GDP-Man_DH_C"/>
</dbReference>
<dbReference type="RefSeq" id="WP_090504686.1">
    <property type="nucleotide sequence ID" value="NZ_FOWX01000033.1"/>
</dbReference>
<dbReference type="InterPro" id="IPR001732">
    <property type="entry name" value="UDP-Glc/GDP-Man_DH_N"/>
</dbReference>
<dbReference type="Pfam" id="PF03720">
    <property type="entry name" value="UDPG_MGDP_dh_C"/>
    <property type="match status" value="1"/>
</dbReference>
<dbReference type="Gene3D" id="3.40.50.720">
    <property type="entry name" value="NAD(P)-binding Rossmann-like Domain"/>
    <property type="match status" value="2"/>
</dbReference>
<evidence type="ECO:0000256" key="8">
    <source>
        <dbReference type="PIRNR" id="PIRNR000124"/>
    </source>
</evidence>
<evidence type="ECO:0000256" key="9">
    <source>
        <dbReference type="PIRSR" id="PIRSR500134-1"/>
    </source>
</evidence>
<dbReference type="PANTHER" id="PTHR43750">
    <property type="entry name" value="UDP-GLUCOSE 6-DEHYDROGENASE TUAD"/>
    <property type="match status" value="1"/>
</dbReference>
<keyword evidence="14" id="KW-1185">Reference proteome</keyword>
<dbReference type="Pfam" id="PF03721">
    <property type="entry name" value="UDPG_MGDP_dh_N"/>
    <property type="match status" value="1"/>
</dbReference>
<dbReference type="EMBL" id="FOWX01000033">
    <property type="protein sequence ID" value="SFQ11321.1"/>
    <property type="molecule type" value="Genomic_DNA"/>
</dbReference>
<dbReference type="InterPro" id="IPR036291">
    <property type="entry name" value="NAD(P)-bd_dom_sf"/>
</dbReference>
<dbReference type="Gene3D" id="1.20.5.100">
    <property type="entry name" value="Cytochrome c1, transmembrane anchor, C-terminal"/>
    <property type="match status" value="1"/>
</dbReference>
<feature type="domain" description="UDP-glucose/GDP-mannose dehydrogenase C-terminal" evidence="12">
    <location>
        <begin position="320"/>
        <end position="427"/>
    </location>
</feature>
<name>A0A1I5VV48_9PSED</name>
<sequence>MRICVIGAGYVGLVAAACFAEMGNRVICVERDPFRVARLARGEVPIHEPGLEPMLKAHLASGQLSFSQHLAEGIVQAEIIFIAVGTPSGEDGSADLSHVLAVAAALAERLNHTCIVVDKSTVPVGTGEQVAELINAGLDQRGKPFRIAVASNPEFLKEGSAIDDFMRPDRVIIGCDDPVASEVLRRLYAPFLRNHERLLCISVRAAEFSKYAANAFLATKISFINEMAGLCAPLNVDIEEVRRGIGSDTRIGTHFIYAGCGYGGSCFPKDVRALIRSAEMAGVEPGILRAVDARNALQKTLLFQALSEHFSGYLQGCVVALWGLAFKPGTDDLREAPSLVLLDALLAAGVTVQACDPVATAAVAMLYPQAVEHGQLRLSESPYNVVEGADALVLVTEWKQFRQPDFARIRGLMRRPVLFDGRNIYDAQQLGELGFLYRGIGRPGFGHCMARAAC</sequence>
<feature type="binding site" evidence="11">
    <location>
        <position position="158"/>
    </location>
    <ligand>
        <name>NAD(+)</name>
        <dbReference type="ChEBI" id="CHEBI:57540"/>
    </ligand>
</feature>
<dbReference type="PROSITE" id="PS51257">
    <property type="entry name" value="PROKAR_LIPOPROTEIN"/>
    <property type="match status" value="1"/>
</dbReference>
<dbReference type="PIRSF" id="PIRSF500134">
    <property type="entry name" value="UDPglc_DH_bac"/>
    <property type="match status" value="1"/>
</dbReference>
<gene>
    <name evidence="13" type="ORF">SAMN05216190_13346</name>
</gene>
<comment type="similarity">
    <text evidence="2 8">Belongs to the UDP-glucose/GDP-mannose dehydrogenase family.</text>
</comment>
<evidence type="ECO:0000256" key="7">
    <source>
        <dbReference type="ARBA" id="ARBA00047473"/>
    </source>
</evidence>
<keyword evidence="6 8" id="KW-0520">NAD</keyword>
<dbReference type="SMART" id="SM00984">
    <property type="entry name" value="UDPG_MGDP_dh_C"/>
    <property type="match status" value="1"/>
</dbReference>
<dbReference type="SUPFAM" id="SSF48179">
    <property type="entry name" value="6-phosphogluconate dehydrogenase C-terminal domain-like"/>
    <property type="match status" value="1"/>
</dbReference>
<feature type="binding site" evidence="11">
    <location>
        <position position="269"/>
    </location>
    <ligand>
        <name>NAD(+)</name>
        <dbReference type="ChEBI" id="CHEBI:57540"/>
    </ligand>
</feature>
<dbReference type="GO" id="GO:0000271">
    <property type="term" value="P:polysaccharide biosynthetic process"/>
    <property type="evidence" value="ECO:0007669"/>
    <property type="project" value="InterPro"/>
</dbReference>
<dbReference type="PANTHER" id="PTHR43750:SF3">
    <property type="entry name" value="UDP-GLUCOSE 6-DEHYDROGENASE TUAD"/>
    <property type="match status" value="1"/>
</dbReference>
<evidence type="ECO:0000256" key="4">
    <source>
        <dbReference type="ARBA" id="ARBA00015132"/>
    </source>
</evidence>
<dbReference type="PIRSF" id="PIRSF000124">
    <property type="entry name" value="UDPglc_GDPman_dh"/>
    <property type="match status" value="1"/>
</dbReference>
<evidence type="ECO:0000256" key="10">
    <source>
        <dbReference type="PIRSR" id="PIRSR500134-2"/>
    </source>
</evidence>
<dbReference type="Proteomes" id="UP000198784">
    <property type="component" value="Unassembled WGS sequence"/>
</dbReference>
<dbReference type="EC" id="1.1.1.22" evidence="3 8"/>
<dbReference type="InterPro" id="IPR014026">
    <property type="entry name" value="UDP-Glc/GDP-Man_DH_dimer"/>
</dbReference>
<feature type="binding site" evidence="10">
    <location>
        <begin position="255"/>
        <end position="259"/>
    </location>
    <ligand>
        <name>substrate</name>
    </ligand>
</feature>
<keyword evidence="5 8" id="KW-0560">Oxidoreductase</keyword>
<comment type="catalytic activity">
    <reaction evidence="7 8">
        <text>UDP-alpha-D-glucose + 2 NAD(+) + H2O = UDP-alpha-D-glucuronate + 2 NADH + 3 H(+)</text>
        <dbReference type="Rhea" id="RHEA:23596"/>
        <dbReference type="ChEBI" id="CHEBI:15377"/>
        <dbReference type="ChEBI" id="CHEBI:15378"/>
        <dbReference type="ChEBI" id="CHEBI:57540"/>
        <dbReference type="ChEBI" id="CHEBI:57945"/>
        <dbReference type="ChEBI" id="CHEBI:58052"/>
        <dbReference type="ChEBI" id="CHEBI:58885"/>
        <dbReference type="EC" id="1.1.1.22"/>
    </reaction>
</comment>
<evidence type="ECO:0000256" key="11">
    <source>
        <dbReference type="PIRSR" id="PIRSR500134-3"/>
    </source>
</evidence>
<dbReference type="InterPro" id="IPR008927">
    <property type="entry name" value="6-PGluconate_DH-like_C_sf"/>
</dbReference>
<dbReference type="UniPathway" id="UPA00038">
    <property type="reaction ID" value="UER00491"/>
</dbReference>
<dbReference type="GO" id="GO:0003979">
    <property type="term" value="F:UDP-glucose 6-dehydrogenase activity"/>
    <property type="evidence" value="ECO:0007669"/>
    <property type="project" value="UniProtKB-EC"/>
</dbReference>
<dbReference type="STRING" id="289003.SAMN05216190_13346"/>
<dbReference type="GO" id="GO:0051287">
    <property type="term" value="F:NAD binding"/>
    <property type="evidence" value="ECO:0007669"/>
    <property type="project" value="InterPro"/>
</dbReference>
<dbReference type="InterPro" id="IPR028357">
    <property type="entry name" value="UDPglc_DH_bac"/>
</dbReference>
<dbReference type="InterPro" id="IPR036220">
    <property type="entry name" value="UDP-Glc/GDP-Man_DH_C_sf"/>
</dbReference>
<feature type="binding site" evidence="10">
    <location>
        <begin position="155"/>
        <end position="158"/>
    </location>
    <ligand>
        <name>substrate</name>
    </ligand>
</feature>
<feature type="binding site" evidence="10">
    <location>
        <position position="263"/>
    </location>
    <ligand>
        <name>substrate</name>
    </ligand>
</feature>
<evidence type="ECO:0000256" key="2">
    <source>
        <dbReference type="ARBA" id="ARBA00006601"/>
    </source>
</evidence>
<evidence type="ECO:0000256" key="6">
    <source>
        <dbReference type="ARBA" id="ARBA00023027"/>
    </source>
</evidence>
<evidence type="ECO:0000313" key="13">
    <source>
        <dbReference type="EMBL" id="SFQ11321.1"/>
    </source>
</evidence>
<feature type="active site" description="Nucleophile" evidence="9">
    <location>
        <position position="266"/>
    </location>
</feature>
<dbReference type="NCBIfam" id="TIGR03026">
    <property type="entry name" value="NDP-sugDHase"/>
    <property type="match status" value="1"/>
</dbReference>
<feature type="binding site" evidence="11">
    <location>
        <position position="35"/>
    </location>
    <ligand>
        <name>NAD(+)</name>
        <dbReference type="ChEBI" id="CHEBI:57540"/>
    </ligand>
</feature>
<dbReference type="Pfam" id="PF00984">
    <property type="entry name" value="UDPG_MGDP_dh"/>
    <property type="match status" value="1"/>
</dbReference>
<evidence type="ECO:0000259" key="12">
    <source>
        <dbReference type="SMART" id="SM00984"/>
    </source>
</evidence>
<feature type="binding site" evidence="11">
    <location>
        <position position="121"/>
    </location>
    <ligand>
        <name>NAD(+)</name>
        <dbReference type="ChEBI" id="CHEBI:57540"/>
    </ligand>
</feature>
<dbReference type="OrthoDB" id="9803238at2"/>
<proteinExistence type="inferred from homology"/>
<evidence type="ECO:0000256" key="1">
    <source>
        <dbReference type="ARBA" id="ARBA00004701"/>
    </source>
</evidence>
<reference evidence="14" key="1">
    <citation type="submission" date="2016-10" db="EMBL/GenBank/DDBJ databases">
        <authorList>
            <person name="Varghese N."/>
            <person name="Submissions S."/>
        </authorList>
    </citation>
    <scope>NUCLEOTIDE SEQUENCE [LARGE SCALE GENOMIC DNA]</scope>
    <source>
        <strain evidence="14">DSM 17834</strain>
    </source>
</reference>
<dbReference type="AlphaFoldDB" id="A0A1I5VV48"/>
<dbReference type="InterPro" id="IPR017476">
    <property type="entry name" value="UDP-Glc/GDP-Man"/>
</dbReference>
<dbReference type="GO" id="GO:0006065">
    <property type="term" value="P:UDP-glucuronate biosynthetic process"/>
    <property type="evidence" value="ECO:0007669"/>
    <property type="project" value="UniProtKB-UniPathway"/>
</dbReference>
<dbReference type="SUPFAM" id="SSF51735">
    <property type="entry name" value="NAD(P)-binding Rossmann-fold domains"/>
    <property type="match status" value="1"/>
</dbReference>
<feature type="binding site" evidence="10">
    <location>
        <position position="327"/>
    </location>
    <ligand>
        <name>substrate</name>
    </ligand>
</feature>
<feature type="binding site" evidence="10">
    <location>
        <position position="210"/>
    </location>
    <ligand>
        <name>substrate</name>
    </ligand>
</feature>
<dbReference type="SUPFAM" id="SSF52413">
    <property type="entry name" value="UDP-glucose/GDP-mannose dehydrogenase C-terminal domain"/>
    <property type="match status" value="1"/>
</dbReference>
<organism evidence="13 14">
    <name type="scientific">Pseudomonas borbori</name>
    <dbReference type="NCBI Taxonomy" id="289003"/>
    <lineage>
        <taxon>Bacteria</taxon>
        <taxon>Pseudomonadati</taxon>
        <taxon>Pseudomonadota</taxon>
        <taxon>Gammaproteobacteria</taxon>
        <taxon>Pseudomonadales</taxon>
        <taxon>Pseudomonadaceae</taxon>
        <taxon>Pseudomonas</taxon>
    </lineage>
</organism>
<accession>A0A1I5VV48</accession>
<evidence type="ECO:0000313" key="14">
    <source>
        <dbReference type="Proteomes" id="UP000198784"/>
    </source>
</evidence>
<evidence type="ECO:0000256" key="5">
    <source>
        <dbReference type="ARBA" id="ARBA00023002"/>
    </source>
</evidence>
<protein>
    <recommendedName>
        <fullName evidence="4 8">UDP-glucose 6-dehydrogenase</fullName>
        <ecNumber evidence="3 8">1.1.1.22</ecNumber>
    </recommendedName>
</protein>
<feature type="binding site" evidence="11">
    <location>
        <position position="334"/>
    </location>
    <ligand>
        <name>NAD(+)</name>
        <dbReference type="ChEBI" id="CHEBI:57540"/>
    </ligand>
</feature>